<dbReference type="eggNOG" id="KOG0053">
    <property type="taxonomic scope" value="Eukaryota"/>
</dbReference>
<dbReference type="GO" id="GO:0019343">
    <property type="term" value="P:cysteine biosynthetic process via cystathionine"/>
    <property type="evidence" value="ECO:0000318"/>
    <property type="project" value="GO_Central"/>
</dbReference>
<name>A0E9Q1_PARTE</name>
<dbReference type="InterPro" id="IPR000277">
    <property type="entry name" value="Cys/Met-Metab_PyrdxlP-dep_enz"/>
</dbReference>
<keyword evidence="5 8" id="KW-0663">Pyridoxal phosphate</keyword>
<dbReference type="Gene3D" id="3.40.640.10">
    <property type="entry name" value="Type I PLP-dependent aspartate aminotransferase-like (Major domain)"/>
    <property type="match status" value="1"/>
</dbReference>
<dbReference type="EC" id="4.4.1.1" evidence="4"/>
<dbReference type="SUPFAM" id="SSF53383">
    <property type="entry name" value="PLP-dependent transferases"/>
    <property type="match status" value="1"/>
</dbReference>
<evidence type="ECO:0000256" key="9">
    <source>
        <dbReference type="RuleBase" id="RU362118"/>
    </source>
</evidence>
<keyword evidence="6" id="KW-0198">Cysteine biosynthesis</keyword>
<evidence type="ECO:0000256" key="2">
    <source>
        <dbReference type="ARBA" id="ARBA00005038"/>
    </source>
</evidence>
<dbReference type="EMBL" id="CT868666">
    <property type="protein sequence ID" value="CAK92018.1"/>
    <property type="molecule type" value="Genomic_DNA"/>
</dbReference>
<feature type="modified residue" description="N6-(pyridoxal phosphate)lysine" evidence="8">
    <location>
        <position position="213"/>
    </location>
</feature>
<evidence type="ECO:0000256" key="7">
    <source>
        <dbReference type="ARBA" id="ARBA00029853"/>
    </source>
</evidence>
<comment type="cofactor">
    <cofactor evidence="1 9">
        <name>pyridoxal 5'-phosphate</name>
        <dbReference type="ChEBI" id="CHEBI:597326"/>
    </cofactor>
</comment>
<dbReference type="Gene3D" id="3.90.1150.10">
    <property type="entry name" value="Aspartate Aminotransferase, domain 1"/>
    <property type="match status" value="1"/>
</dbReference>
<dbReference type="PIRSF" id="PIRSF001434">
    <property type="entry name" value="CGS"/>
    <property type="match status" value="1"/>
</dbReference>
<gene>
    <name evidence="10" type="ORF">GSPATT00024749001</name>
</gene>
<dbReference type="FunFam" id="3.40.640.10:FF:000120">
    <property type="entry name" value="Putative cystathionine beta-lyase"/>
    <property type="match status" value="1"/>
</dbReference>
<evidence type="ECO:0000256" key="4">
    <source>
        <dbReference type="ARBA" id="ARBA00012085"/>
    </source>
</evidence>
<dbReference type="InterPro" id="IPR015424">
    <property type="entry name" value="PyrdxlP-dep_Trfase"/>
</dbReference>
<dbReference type="GeneID" id="5045200"/>
<dbReference type="KEGG" id="ptm:GSPATT00024749001"/>
<evidence type="ECO:0000256" key="3">
    <source>
        <dbReference type="ARBA" id="ARBA00009077"/>
    </source>
</evidence>
<reference evidence="10 11" key="1">
    <citation type="journal article" date="2006" name="Nature">
        <title>Global trends of whole-genome duplications revealed by the ciliate Paramecium tetraurelia.</title>
        <authorList>
            <consortium name="Genoscope"/>
            <person name="Aury J.-M."/>
            <person name="Jaillon O."/>
            <person name="Duret L."/>
            <person name="Noel B."/>
            <person name="Jubin C."/>
            <person name="Porcel B.M."/>
            <person name="Segurens B."/>
            <person name="Daubin V."/>
            <person name="Anthouard V."/>
            <person name="Aiach N."/>
            <person name="Arnaiz O."/>
            <person name="Billaut A."/>
            <person name="Beisson J."/>
            <person name="Blanc I."/>
            <person name="Bouhouche K."/>
            <person name="Camara F."/>
            <person name="Duharcourt S."/>
            <person name="Guigo R."/>
            <person name="Gogendeau D."/>
            <person name="Katinka M."/>
            <person name="Keller A.-M."/>
            <person name="Kissmehl R."/>
            <person name="Klotz C."/>
            <person name="Koll F."/>
            <person name="Le Moue A."/>
            <person name="Lepere C."/>
            <person name="Malinsky S."/>
            <person name="Nowacki M."/>
            <person name="Nowak J.K."/>
            <person name="Plattner H."/>
            <person name="Poulain J."/>
            <person name="Ruiz F."/>
            <person name="Serrano V."/>
            <person name="Zagulski M."/>
            <person name="Dessen P."/>
            <person name="Betermier M."/>
            <person name="Weissenbach J."/>
            <person name="Scarpelli C."/>
            <person name="Schachter V."/>
            <person name="Sperling L."/>
            <person name="Meyer E."/>
            <person name="Cohen J."/>
            <person name="Wincker P."/>
        </authorList>
    </citation>
    <scope>NUCLEOTIDE SEQUENCE [LARGE SCALE GENOMIC DNA]</scope>
    <source>
        <strain evidence="10 11">Stock d4-2</strain>
    </source>
</reference>
<dbReference type="InParanoid" id="A0E9Q1"/>
<dbReference type="CDD" id="cd00614">
    <property type="entry name" value="CGS_like"/>
    <property type="match status" value="1"/>
</dbReference>
<sequence>MIPQVQETDYLYSMPKSFSTRAIHTAQHAEPIHGSVNVPIHLSTTYKQRGPGQPYSTFDYTRCGNPTRAALEECIADLENSKHCITFSSGCAAISCIINTCKNGEQIICCDDVVYGGTQRYMRNFSVKNHGIDVLFVDITDPQSVVKTITEKTKIIWIETPTNPTLKIVDISAVCKIAKENKILTVVDNTFATPYLQTPSDLGADISINSGTKYMGGHDDVVFGSLTCNDKELYDRLYFSAKSQGGCPSIFDCYLIMRSLKTLELRVKQATKNAYIFAKYLEGNPLVEKVIYPGLSSHPQHELVKRQQRGGGAMISFYVKGGFEETSKLLKALKIFTLAESLGGVESLIEVPSVMTHGSIPVDVRNQLGITDNMVRVSIGIENVEDLIQDMEEALKSTQ</sequence>
<evidence type="ECO:0000313" key="10">
    <source>
        <dbReference type="EMBL" id="CAK92018.1"/>
    </source>
</evidence>
<dbReference type="OrthoDB" id="3512640at2759"/>
<evidence type="ECO:0000256" key="6">
    <source>
        <dbReference type="ARBA" id="ARBA00023192"/>
    </source>
</evidence>
<evidence type="ECO:0000256" key="8">
    <source>
        <dbReference type="PIRSR" id="PIRSR001434-2"/>
    </source>
</evidence>
<proteinExistence type="inferred from homology"/>
<dbReference type="GO" id="GO:0005737">
    <property type="term" value="C:cytoplasm"/>
    <property type="evidence" value="ECO:0000318"/>
    <property type="project" value="GO_Central"/>
</dbReference>
<dbReference type="GO" id="GO:0030170">
    <property type="term" value="F:pyridoxal phosphate binding"/>
    <property type="evidence" value="ECO:0000318"/>
    <property type="project" value="GO_Central"/>
</dbReference>
<comment type="similarity">
    <text evidence="3 9">Belongs to the trans-sulfuration enzymes family.</text>
</comment>
<organism evidence="10 11">
    <name type="scientific">Paramecium tetraurelia</name>
    <dbReference type="NCBI Taxonomy" id="5888"/>
    <lineage>
        <taxon>Eukaryota</taxon>
        <taxon>Sar</taxon>
        <taxon>Alveolata</taxon>
        <taxon>Ciliophora</taxon>
        <taxon>Intramacronucleata</taxon>
        <taxon>Oligohymenophorea</taxon>
        <taxon>Peniculida</taxon>
        <taxon>Parameciidae</taxon>
        <taxon>Paramecium</taxon>
    </lineage>
</organism>
<keyword evidence="11" id="KW-1185">Reference proteome</keyword>
<dbReference type="RefSeq" id="XP_001459415.1">
    <property type="nucleotide sequence ID" value="XM_001459378.2"/>
</dbReference>
<dbReference type="AlphaFoldDB" id="A0E9Q1"/>
<evidence type="ECO:0000313" key="11">
    <source>
        <dbReference type="Proteomes" id="UP000000600"/>
    </source>
</evidence>
<protein>
    <recommendedName>
        <fullName evidence="4">cystathionine gamma-lyase</fullName>
        <ecNumber evidence="4">4.4.1.1</ecNumber>
    </recommendedName>
    <alternativeName>
        <fullName evidence="7">Gamma-cystathionase</fullName>
    </alternativeName>
</protein>
<dbReference type="PANTHER" id="PTHR11808:SF15">
    <property type="entry name" value="CYSTATHIONINE GAMMA-LYASE"/>
    <property type="match status" value="1"/>
</dbReference>
<keyword evidence="6" id="KW-0028">Amino-acid biosynthesis</keyword>
<comment type="pathway">
    <text evidence="2">Amino-acid biosynthesis; L-cysteine biosynthesis; L-cysteine from L-homocysteine and L-serine: step 2/2.</text>
</comment>
<dbReference type="STRING" id="5888.A0E9Q1"/>
<evidence type="ECO:0000256" key="1">
    <source>
        <dbReference type="ARBA" id="ARBA00001933"/>
    </source>
</evidence>
<dbReference type="PANTHER" id="PTHR11808">
    <property type="entry name" value="TRANS-SULFURATION ENZYME FAMILY MEMBER"/>
    <property type="match status" value="1"/>
</dbReference>
<dbReference type="GO" id="GO:0019346">
    <property type="term" value="P:transsulfuration"/>
    <property type="evidence" value="ECO:0000318"/>
    <property type="project" value="GO_Central"/>
</dbReference>
<dbReference type="HOGENOM" id="CLU_018986_2_3_1"/>
<accession>A0E9Q1</accession>
<dbReference type="InterPro" id="IPR015421">
    <property type="entry name" value="PyrdxlP-dep_Trfase_major"/>
</dbReference>
<dbReference type="FunFam" id="3.90.1150.10:FF:000008">
    <property type="entry name" value="Cystathionine gamma-synthase"/>
    <property type="match status" value="1"/>
</dbReference>
<dbReference type="GO" id="GO:0004123">
    <property type="term" value="F:cystathionine gamma-lyase activity"/>
    <property type="evidence" value="ECO:0000318"/>
    <property type="project" value="GO_Central"/>
</dbReference>
<evidence type="ECO:0000256" key="5">
    <source>
        <dbReference type="ARBA" id="ARBA00022898"/>
    </source>
</evidence>
<dbReference type="InterPro" id="IPR015422">
    <property type="entry name" value="PyrdxlP-dep_Trfase_small"/>
</dbReference>
<dbReference type="Pfam" id="PF01053">
    <property type="entry name" value="Cys_Met_Meta_PP"/>
    <property type="match status" value="1"/>
</dbReference>
<dbReference type="OMA" id="NAFQIIQ"/>
<dbReference type="Proteomes" id="UP000000600">
    <property type="component" value="Unassembled WGS sequence"/>
</dbReference>